<gene>
    <name evidence="2" type="ORF">AOXY_G4977</name>
</gene>
<organism evidence="2 3">
    <name type="scientific">Acipenser oxyrinchus oxyrinchus</name>
    <dbReference type="NCBI Taxonomy" id="40147"/>
    <lineage>
        <taxon>Eukaryota</taxon>
        <taxon>Metazoa</taxon>
        <taxon>Chordata</taxon>
        <taxon>Craniata</taxon>
        <taxon>Vertebrata</taxon>
        <taxon>Euteleostomi</taxon>
        <taxon>Actinopterygii</taxon>
        <taxon>Chondrostei</taxon>
        <taxon>Acipenseriformes</taxon>
        <taxon>Acipenseridae</taxon>
        <taxon>Acipenser</taxon>
    </lineage>
</organism>
<dbReference type="Proteomes" id="UP001230051">
    <property type="component" value="Unassembled WGS sequence"/>
</dbReference>
<keyword evidence="3" id="KW-1185">Reference proteome</keyword>
<reference evidence="2" key="1">
    <citation type="submission" date="2022-02" db="EMBL/GenBank/DDBJ databases">
        <title>Atlantic sturgeon de novo genome assembly.</title>
        <authorList>
            <person name="Stock M."/>
            <person name="Klopp C."/>
            <person name="Guiguen Y."/>
            <person name="Cabau C."/>
            <person name="Parinello H."/>
            <person name="Santidrian Yebra-Pimentel E."/>
            <person name="Kuhl H."/>
            <person name="Dirks R.P."/>
            <person name="Guessner J."/>
            <person name="Wuertz S."/>
            <person name="Du K."/>
            <person name="Schartl M."/>
        </authorList>
    </citation>
    <scope>NUCLEOTIDE SEQUENCE</scope>
    <source>
        <strain evidence="2">STURGEONOMICS-FGT-2020</strain>
        <tissue evidence="2">Whole blood</tissue>
    </source>
</reference>
<protein>
    <submittedName>
        <fullName evidence="2">Uncharacterized protein</fullName>
    </submittedName>
</protein>
<accession>A0AAD8LR49</accession>
<dbReference type="EMBL" id="JAGXEW010000004">
    <property type="protein sequence ID" value="KAK1172407.1"/>
    <property type="molecule type" value="Genomic_DNA"/>
</dbReference>
<comment type="caution">
    <text evidence="2">The sequence shown here is derived from an EMBL/GenBank/DDBJ whole genome shotgun (WGS) entry which is preliminary data.</text>
</comment>
<evidence type="ECO:0000313" key="2">
    <source>
        <dbReference type="EMBL" id="KAK1172407.1"/>
    </source>
</evidence>
<name>A0AAD8LR49_ACIOX</name>
<evidence type="ECO:0000313" key="3">
    <source>
        <dbReference type="Proteomes" id="UP001230051"/>
    </source>
</evidence>
<keyword evidence="1" id="KW-0812">Transmembrane</keyword>
<keyword evidence="1" id="KW-1133">Transmembrane helix</keyword>
<sequence>MTSASNVNCSLAAASGSNIISMFIQGKVTGDINMAVKIKPSDDQLREFTQGLGKHSDILLTTLIKSQDDLQSKVEETQRQLGQMSQYIQSNQILASLIQEYTQQNQGLVKEFTYQLDEGEDEDSRQLKQFVRKIVEEVRPGNAPSREVLIHGFWAVVAVAVTLSAYFYGKLRSRKVQLKYVDEPQKYVQEKDEDEEDALRVACSSQSQQSVSYYK</sequence>
<proteinExistence type="predicted"/>
<dbReference type="AlphaFoldDB" id="A0AAD8LR49"/>
<keyword evidence="1" id="KW-0472">Membrane</keyword>
<feature type="transmembrane region" description="Helical" evidence="1">
    <location>
        <begin position="148"/>
        <end position="169"/>
    </location>
</feature>
<evidence type="ECO:0000256" key="1">
    <source>
        <dbReference type="SAM" id="Phobius"/>
    </source>
</evidence>